<keyword evidence="7" id="KW-1185">Reference proteome</keyword>
<name>A0A1G6PCY5_9PROT</name>
<sequence length="311" mass="32219">MRILPLLLLLAAPAAAQEFAVLRPQSLVEAPVLRLGDVFDGAGPRAAQPIGASPAPGRRLVLEATQLAALARAHGLAWRPLSGYDRAVVERPGRPVTAEEIAATLRPELLRLGMAAEAELDCGPLLPPMVPPGSPPRLAAEAVAFDPATGRFAATLTVLAEGMPVQHQRLAGRAIPTLPAVIATRRLASGEVAGPGDLRATRLRADRLRPGLAERPEQVLGQQLHRPVAADQPIPLADLGPPALVEKNALVTMVLESPGLSLSAQGRALEAAPRGGLVPVMNLASRAVVEGQVIGPGRVRIAPGAAPLRGP</sequence>
<dbReference type="InterPro" id="IPR013974">
    <property type="entry name" value="SAF"/>
</dbReference>
<dbReference type="InterPro" id="IPR017585">
    <property type="entry name" value="SAF_FlgA"/>
</dbReference>
<dbReference type="Gene3D" id="3.90.1210.10">
    <property type="entry name" value="Antifreeze-like/N-acetylneuraminic acid synthase C-terminal domain"/>
    <property type="match status" value="1"/>
</dbReference>
<dbReference type="AlphaFoldDB" id="A0A1G6PCY5"/>
<dbReference type="GO" id="GO:0044780">
    <property type="term" value="P:bacterial-type flagellum assembly"/>
    <property type="evidence" value="ECO:0007669"/>
    <property type="project" value="InterPro"/>
</dbReference>
<dbReference type="PANTHER" id="PTHR36307">
    <property type="entry name" value="FLAGELLA BASAL BODY P-RING FORMATION PROTEIN FLGA"/>
    <property type="match status" value="1"/>
</dbReference>
<dbReference type="InterPro" id="IPR039246">
    <property type="entry name" value="Flagellar_FlgA"/>
</dbReference>
<comment type="subcellular location">
    <subcellularLocation>
        <location evidence="1">Periplasm</location>
    </subcellularLocation>
</comment>
<dbReference type="Proteomes" id="UP000198925">
    <property type="component" value="Unassembled WGS sequence"/>
</dbReference>
<evidence type="ECO:0000256" key="2">
    <source>
        <dbReference type="ARBA" id="ARBA00022729"/>
    </source>
</evidence>
<dbReference type="EMBL" id="FMZX01000002">
    <property type="protein sequence ID" value="SDC77416.1"/>
    <property type="molecule type" value="Genomic_DNA"/>
</dbReference>
<feature type="domain" description="SAF" evidence="5">
    <location>
        <begin position="178"/>
        <end position="240"/>
    </location>
</feature>
<feature type="signal peptide" evidence="4">
    <location>
        <begin position="1"/>
        <end position="16"/>
    </location>
</feature>
<dbReference type="Pfam" id="PF13144">
    <property type="entry name" value="ChapFlgA"/>
    <property type="match status" value="1"/>
</dbReference>
<protein>
    <submittedName>
        <fullName evidence="6">Flagella basal body P-ring formation protein FlgA</fullName>
    </submittedName>
</protein>
<keyword evidence="6" id="KW-0282">Flagellum</keyword>
<evidence type="ECO:0000259" key="5">
    <source>
        <dbReference type="SMART" id="SM00858"/>
    </source>
</evidence>
<evidence type="ECO:0000313" key="7">
    <source>
        <dbReference type="Proteomes" id="UP000198925"/>
    </source>
</evidence>
<gene>
    <name evidence="6" type="ORF">SAMN04487779_1002330</name>
</gene>
<accession>A0A1G6PCY5</accession>
<feature type="chain" id="PRO_5011763736" evidence="4">
    <location>
        <begin position="17"/>
        <end position="311"/>
    </location>
</feature>
<evidence type="ECO:0000256" key="3">
    <source>
        <dbReference type="ARBA" id="ARBA00022764"/>
    </source>
</evidence>
<dbReference type="SMART" id="SM00858">
    <property type="entry name" value="SAF"/>
    <property type="match status" value="1"/>
</dbReference>
<keyword evidence="2 4" id="KW-0732">Signal</keyword>
<evidence type="ECO:0000256" key="1">
    <source>
        <dbReference type="ARBA" id="ARBA00004418"/>
    </source>
</evidence>
<keyword evidence="3" id="KW-0574">Periplasm</keyword>
<dbReference type="GO" id="GO:0042597">
    <property type="term" value="C:periplasmic space"/>
    <property type="evidence" value="ECO:0007669"/>
    <property type="project" value="UniProtKB-SubCell"/>
</dbReference>
<dbReference type="RefSeq" id="WP_090662140.1">
    <property type="nucleotide sequence ID" value="NZ_FMZX01000002.1"/>
</dbReference>
<evidence type="ECO:0000256" key="4">
    <source>
        <dbReference type="SAM" id="SignalP"/>
    </source>
</evidence>
<proteinExistence type="predicted"/>
<dbReference type="CDD" id="cd11614">
    <property type="entry name" value="SAF_CpaB_FlgA_like"/>
    <property type="match status" value="1"/>
</dbReference>
<evidence type="ECO:0000313" key="6">
    <source>
        <dbReference type="EMBL" id="SDC77416.1"/>
    </source>
</evidence>
<organism evidence="6 7">
    <name type="scientific">Belnapia rosea</name>
    <dbReference type="NCBI Taxonomy" id="938405"/>
    <lineage>
        <taxon>Bacteria</taxon>
        <taxon>Pseudomonadati</taxon>
        <taxon>Pseudomonadota</taxon>
        <taxon>Alphaproteobacteria</taxon>
        <taxon>Acetobacterales</taxon>
        <taxon>Roseomonadaceae</taxon>
        <taxon>Belnapia</taxon>
    </lineage>
</organism>
<dbReference type="STRING" id="938405.SAMN02927895_02048"/>
<keyword evidence="6" id="KW-0966">Cell projection</keyword>
<reference evidence="6 7" key="1">
    <citation type="submission" date="2016-10" db="EMBL/GenBank/DDBJ databases">
        <authorList>
            <person name="de Groot N.N."/>
        </authorList>
    </citation>
    <scope>NUCLEOTIDE SEQUENCE [LARGE SCALE GENOMIC DNA]</scope>
    <source>
        <strain evidence="6 7">CPCC 100156</strain>
    </source>
</reference>
<dbReference type="PANTHER" id="PTHR36307:SF1">
    <property type="entry name" value="FLAGELLA BASAL BODY P-RING FORMATION PROTEIN FLGA"/>
    <property type="match status" value="1"/>
</dbReference>
<dbReference type="NCBIfam" id="TIGR03170">
    <property type="entry name" value="flgA_cterm"/>
    <property type="match status" value="1"/>
</dbReference>
<dbReference type="Gene3D" id="2.30.30.760">
    <property type="match status" value="1"/>
</dbReference>
<keyword evidence="6" id="KW-0969">Cilium</keyword>